<keyword evidence="3 4" id="KW-0949">S-adenosyl-L-methionine</keyword>
<sequence length="817" mass="90625">MEQAVAADAAPRQEEEIKVIVMNYGKWKDSKALSDLLRAKDIQFVKVQKSRQLSFGFVHFHSKEERDAMLPKLQALQWGDEMLEVKQALPKKSMKPMRSRKRRDDKEEDKKEEQEEDVAARDVRDVVTPWANVAYEEQLERKEAEMKKVLVKIVRQTRKEFGKKEKRVAQDQRNIAKKKRKLEKEKQEKEGQNGEEQELNKVPTTFVDEEKPKYALKIPKWLNSHGSLYVVANGVLYSRAHEAGEGAPWSRVADAKDVVAIVSFGSDLVGVKTDNVIYALKPSSDSTDGLAWEKICSGPDGTQITSMASLRGTLVCCTTEGNVYKQEGTGRFASGEWKLLGSVAGATTIGLHNGFLYAHVPGGTVPWWRAQLDGAALKSLKFEAFDVVMPGAFGLTSHNTLFILLTNDALQYVQQDGTVKATVPLTEEVKGASFTGFASHNGLCCPMDSIHASPVTEGYRNKCEFSFGFDADDKPCVGFRLGLFREGSVVVSKPDECINVSKEMKAVCAVMQNIVETSDIPVYNVTTKSGVWRVLTVRQSVCTSDLMVMMQVNPAGKTQEERDAVKDLVVKRLTDANNSFKVTSIYMQEYDGLSAPSDNDPVTHVYGETKLEEHLLGMRFSVSPNAFFQVNTRGAEELYSLVKHHANADENTLLYDVCCGTGTIGICASKGVGKVVGIEICKPATDDAAVNAKLNNIDNVTFVNSKAEDVMKDLLRKKREDHEKHLNRVVAIVDPPRAGLHHQVLRALRACPPVQRIVYVSCNPTNSLIRDAVTLCGPSTKALQGQAFEPVHAAPVDMFPHTPHCEMVIVFDRVKDQ</sequence>
<evidence type="ECO:0000313" key="8">
    <source>
        <dbReference type="Proteomes" id="UP000693981"/>
    </source>
</evidence>
<evidence type="ECO:0000256" key="6">
    <source>
        <dbReference type="SAM" id="MobiDB-lite"/>
    </source>
</evidence>
<dbReference type="GO" id="GO:0003723">
    <property type="term" value="F:RNA binding"/>
    <property type="evidence" value="ECO:0007669"/>
    <property type="project" value="TreeGrafter"/>
</dbReference>
<feature type="binding site" evidence="4">
    <location>
        <position position="679"/>
    </location>
    <ligand>
        <name>S-adenosyl-L-methionine</name>
        <dbReference type="ChEBI" id="CHEBI:59789"/>
    </ligand>
</feature>
<feature type="region of interest" description="Disordered" evidence="6">
    <location>
        <begin position="87"/>
        <end position="120"/>
    </location>
</feature>
<comment type="caution">
    <text evidence="4">Lacks conserved residue(s) required for the propagation of feature annotation.</text>
</comment>
<feature type="compositionally biased region" description="Basic and acidic residues" evidence="6">
    <location>
        <begin position="102"/>
        <end position="120"/>
    </location>
</feature>
<dbReference type="GO" id="GO:0032259">
    <property type="term" value="P:methylation"/>
    <property type="evidence" value="ECO:0007669"/>
    <property type="project" value="UniProtKB-KW"/>
</dbReference>
<feature type="binding site" evidence="4">
    <location>
        <position position="734"/>
    </location>
    <ligand>
        <name>S-adenosyl-L-methionine</name>
        <dbReference type="ChEBI" id="CHEBI:59789"/>
    </ligand>
</feature>
<dbReference type="EMBL" id="JAGDFL010000282">
    <property type="protein sequence ID" value="KAG7394298.1"/>
    <property type="molecule type" value="Genomic_DNA"/>
</dbReference>
<dbReference type="Pfam" id="PF05958">
    <property type="entry name" value="tRNA_U5-meth_tr"/>
    <property type="match status" value="1"/>
</dbReference>
<reference evidence="7" key="1">
    <citation type="submission" date="2021-02" db="EMBL/GenBank/DDBJ databases">
        <authorList>
            <person name="Palmer J.M."/>
        </authorList>
    </citation>
    <scope>NUCLEOTIDE SEQUENCE</scope>
    <source>
        <strain evidence="7">SCRP23</strain>
    </source>
</reference>
<dbReference type="InterPro" id="IPR010280">
    <property type="entry name" value="U5_MeTrfase_fam"/>
</dbReference>
<evidence type="ECO:0000256" key="3">
    <source>
        <dbReference type="ARBA" id="ARBA00022691"/>
    </source>
</evidence>
<dbReference type="PANTHER" id="PTHR45904">
    <property type="entry name" value="TRNA (URACIL-5-)-METHYLTRANSFERASE"/>
    <property type="match status" value="1"/>
</dbReference>
<dbReference type="AlphaFoldDB" id="A0A8T1WPN3"/>
<comment type="similarity">
    <text evidence="4">Belongs to the class I-like SAM-binding methyltransferase superfamily. RNA M5U methyltransferase family.</text>
</comment>
<keyword evidence="2 4" id="KW-0808">Transferase</keyword>
<feature type="binding site" evidence="4">
    <location>
        <position position="629"/>
    </location>
    <ligand>
        <name>S-adenosyl-L-methionine</name>
        <dbReference type="ChEBI" id="CHEBI:59789"/>
    </ligand>
</feature>
<evidence type="ECO:0000256" key="2">
    <source>
        <dbReference type="ARBA" id="ARBA00022679"/>
    </source>
</evidence>
<name>A0A8T1WPN3_9STRA</name>
<dbReference type="GO" id="GO:0006396">
    <property type="term" value="P:RNA processing"/>
    <property type="evidence" value="ECO:0007669"/>
    <property type="project" value="InterPro"/>
</dbReference>
<comment type="caution">
    <text evidence="7">The sequence shown here is derived from an EMBL/GenBank/DDBJ whole genome shotgun (WGS) entry which is preliminary data.</text>
</comment>
<protein>
    <submittedName>
        <fullName evidence="7">tRNA methyltransferase 2</fullName>
    </submittedName>
</protein>
<dbReference type="CDD" id="cd02440">
    <property type="entry name" value="AdoMet_MTases"/>
    <property type="match status" value="1"/>
</dbReference>
<dbReference type="PROSITE" id="PS51687">
    <property type="entry name" value="SAM_MT_RNA_M5U"/>
    <property type="match status" value="1"/>
</dbReference>
<evidence type="ECO:0000313" key="7">
    <source>
        <dbReference type="EMBL" id="KAG7394298.1"/>
    </source>
</evidence>
<dbReference type="InterPro" id="IPR030390">
    <property type="entry name" value="MeTrfase_TrmA_AS"/>
</dbReference>
<feature type="region of interest" description="Disordered" evidence="6">
    <location>
        <begin position="162"/>
        <end position="201"/>
    </location>
</feature>
<dbReference type="Proteomes" id="UP000693981">
    <property type="component" value="Unassembled WGS sequence"/>
</dbReference>
<proteinExistence type="inferred from homology"/>
<keyword evidence="1 4" id="KW-0489">Methyltransferase</keyword>
<evidence type="ECO:0000256" key="1">
    <source>
        <dbReference type="ARBA" id="ARBA00022603"/>
    </source>
</evidence>
<dbReference type="PROSITE" id="PS01230">
    <property type="entry name" value="TRMA_1"/>
    <property type="match status" value="1"/>
</dbReference>
<dbReference type="GO" id="GO:0008173">
    <property type="term" value="F:RNA methyltransferase activity"/>
    <property type="evidence" value="ECO:0007669"/>
    <property type="project" value="InterPro"/>
</dbReference>
<feature type="active site" evidence="5">
    <location>
        <position position="762"/>
    </location>
</feature>
<keyword evidence="8" id="KW-1185">Reference proteome</keyword>
<feature type="active site" description="Nucleophile" evidence="4">
    <location>
        <position position="762"/>
    </location>
</feature>
<evidence type="ECO:0000256" key="4">
    <source>
        <dbReference type="PROSITE-ProRule" id="PRU01024"/>
    </source>
</evidence>
<dbReference type="OrthoDB" id="10250660at2759"/>
<feature type="compositionally biased region" description="Basic residues" evidence="6">
    <location>
        <begin position="92"/>
        <end position="101"/>
    </location>
</feature>
<gene>
    <name evidence="7" type="primary">TRMT2A</name>
    <name evidence="7" type="ORF">PHYBOEH_005387</name>
</gene>
<organism evidence="7 8">
    <name type="scientific">Phytophthora boehmeriae</name>
    <dbReference type="NCBI Taxonomy" id="109152"/>
    <lineage>
        <taxon>Eukaryota</taxon>
        <taxon>Sar</taxon>
        <taxon>Stramenopiles</taxon>
        <taxon>Oomycota</taxon>
        <taxon>Peronosporomycetes</taxon>
        <taxon>Peronosporales</taxon>
        <taxon>Peronosporaceae</taxon>
        <taxon>Phytophthora</taxon>
    </lineage>
</organism>
<dbReference type="PANTHER" id="PTHR45904:SF2">
    <property type="entry name" value="TRNA (URACIL-5-)-METHYLTRANSFERASE HOMOLOG A"/>
    <property type="match status" value="1"/>
</dbReference>
<accession>A0A8T1WPN3</accession>
<feature type="compositionally biased region" description="Basic and acidic residues" evidence="6">
    <location>
        <begin position="182"/>
        <end position="192"/>
    </location>
</feature>
<dbReference type="InterPro" id="IPR045850">
    <property type="entry name" value="TRM2_met"/>
</dbReference>
<evidence type="ECO:0000256" key="5">
    <source>
        <dbReference type="PROSITE-ProRule" id="PRU10015"/>
    </source>
</evidence>